<dbReference type="EMBL" id="JAMXQS010000006">
    <property type="protein sequence ID" value="MCO6050890.1"/>
    <property type="molecule type" value="Genomic_DNA"/>
</dbReference>
<gene>
    <name evidence="1" type="ORF">NGM99_13985</name>
</gene>
<accession>A0ABT1C7U2</accession>
<keyword evidence="2" id="KW-1185">Reference proteome</keyword>
<dbReference type="Proteomes" id="UP001205906">
    <property type="component" value="Unassembled WGS sequence"/>
</dbReference>
<evidence type="ECO:0000313" key="1">
    <source>
        <dbReference type="EMBL" id="MCO6050890.1"/>
    </source>
</evidence>
<proteinExistence type="predicted"/>
<comment type="caution">
    <text evidence="1">The sequence shown here is derived from an EMBL/GenBank/DDBJ whole genome shotgun (WGS) entry which is preliminary data.</text>
</comment>
<evidence type="ECO:0000313" key="2">
    <source>
        <dbReference type="Proteomes" id="UP001205906"/>
    </source>
</evidence>
<reference evidence="1 2" key="1">
    <citation type="submission" date="2022-06" db="EMBL/GenBank/DDBJ databases">
        <title>Mesorhizobium sp. strain RP14 Genome sequencing and assembly.</title>
        <authorList>
            <person name="Kim I."/>
        </authorList>
    </citation>
    <scope>NUCLEOTIDE SEQUENCE [LARGE SCALE GENOMIC DNA]</scope>
    <source>
        <strain evidence="2">RP14(2022)</strain>
    </source>
</reference>
<protein>
    <submittedName>
        <fullName evidence="1">Uncharacterized protein</fullName>
    </submittedName>
</protein>
<organism evidence="1 2">
    <name type="scientific">Mesorhizobium liriopis</name>
    <dbReference type="NCBI Taxonomy" id="2953882"/>
    <lineage>
        <taxon>Bacteria</taxon>
        <taxon>Pseudomonadati</taxon>
        <taxon>Pseudomonadota</taxon>
        <taxon>Alphaproteobacteria</taxon>
        <taxon>Hyphomicrobiales</taxon>
        <taxon>Phyllobacteriaceae</taxon>
        <taxon>Mesorhizobium</taxon>
    </lineage>
</organism>
<sequence length="87" mass="9944">MVDLASLIERVEKCARLDNALDVEIEVALFEPDDVTKSCRPNNAGTKVIYTHVNGRETTYRADDWTMNKPYALKRLRAALHQDKSHD</sequence>
<name>A0ABT1C7U2_9HYPH</name>
<dbReference type="RefSeq" id="WP_252819900.1">
    <property type="nucleotide sequence ID" value="NZ_JAMXQS010000006.1"/>
</dbReference>